<evidence type="ECO:0000313" key="3">
    <source>
        <dbReference type="WBParaSite" id="MBELARI_LOCUS3738"/>
    </source>
</evidence>
<dbReference type="Proteomes" id="UP000887575">
    <property type="component" value="Unassembled WGS sequence"/>
</dbReference>
<protein>
    <submittedName>
        <fullName evidence="3">Uncharacterized protein</fullName>
    </submittedName>
</protein>
<keyword evidence="1" id="KW-0732">Signal</keyword>
<evidence type="ECO:0000313" key="2">
    <source>
        <dbReference type="Proteomes" id="UP000887575"/>
    </source>
</evidence>
<dbReference type="PROSITE" id="PS51257">
    <property type="entry name" value="PROKAR_LIPOPROTEIN"/>
    <property type="match status" value="1"/>
</dbReference>
<dbReference type="AlphaFoldDB" id="A0AAF3FA04"/>
<organism evidence="2 3">
    <name type="scientific">Mesorhabditis belari</name>
    <dbReference type="NCBI Taxonomy" id="2138241"/>
    <lineage>
        <taxon>Eukaryota</taxon>
        <taxon>Metazoa</taxon>
        <taxon>Ecdysozoa</taxon>
        <taxon>Nematoda</taxon>
        <taxon>Chromadorea</taxon>
        <taxon>Rhabditida</taxon>
        <taxon>Rhabditina</taxon>
        <taxon>Rhabditomorpha</taxon>
        <taxon>Rhabditoidea</taxon>
        <taxon>Rhabditidae</taxon>
        <taxon>Mesorhabditinae</taxon>
        <taxon>Mesorhabditis</taxon>
    </lineage>
</organism>
<name>A0AAF3FA04_9BILA</name>
<evidence type="ECO:0000256" key="1">
    <source>
        <dbReference type="SAM" id="SignalP"/>
    </source>
</evidence>
<proteinExistence type="predicted"/>
<feature type="chain" id="PRO_5042219812" evidence="1">
    <location>
        <begin position="22"/>
        <end position="161"/>
    </location>
</feature>
<sequence length="161" mass="17362">MTRRLTFICSLLFCLINSTFACQRTQLGDPGCSSCDEDLAQFHVKANEIAGLPPGALLDAPIVFQYSTKANGCMAASMVCNPNGTPQQSTLSVIFFDEVNTVNDLSSRNSFGDVEKGPNPTRKSEFRCQAGQWYSVQKANPAKKGLVASLVCFTDKPPAGK</sequence>
<keyword evidence="2" id="KW-1185">Reference proteome</keyword>
<feature type="signal peptide" evidence="1">
    <location>
        <begin position="1"/>
        <end position="21"/>
    </location>
</feature>
<accession>A0AAF3FA04</accession>
<reference evidence="3" key="1">
    <citation type="submission" date="2024-02" db="UniProtKB">
        <authorList>
            <consortium name="WormBaseParasite"/>
        </authorList>
    </citation>
    <scope>IDENTIFICATION</scope>
</reference>
<dbReference type="WBParaSite" id="MBELARI_LOCUS3738">
    <property type="protein sequence ID" value="MBELARI_LOCUS3738"/>
    <property type="gene ID" value="MBELARI_LOCUS3738"/>
</dbReference>